<protein>
    <submittedName>
        <fullName evidence="2">Uncharacterized protein</fullName>
    </submittedName>
</protein>
<dbReference type="STRING" id="411945.GA0061102_10714"/>
<organism evidence="2 3">
    <name type="scientific">Rhizobium miluonense</name>
    <dbReference type="NCBI Taxonomy" id="411945"/>
    <lineage>
        <taxon>Bacteria</taxon>
        <taxon>Pseudomonadati</taxon>
        <taxon>Pseudomonadota</taxon>
        <taxon>Alphaproteobacteria</taxon>
        <taxon>Hyphomicrobiales</taxon>
        <taxon>Rhizobiaceae</taxon>
        <taxon>Rhizobium/Agrobacterium group</taxon>
        <taxon>Rhizobium</taxon>
    </lineage>
</organism>
<keyword evidence="1" id="KW-1133">Transmembrane helix</keyword>
<name>A0A1C3XA60_9HYPH</name>
<keyword evidence="3" id="KW-1185">Reference proteome</keyword>
<evidence type="ECO:0000256" key="1">
    <source>
        <dbReference type="SAM" id="Phobius"/>
    </source>
</evidence>
<evidence type="ECO:0000313" key="3">
    <source>
        <dbReference type="Proteomes" id="UP000199435"/>
    </source>
</evidence>
<sequence length="79" mass="7932">MNANNITAAINYVMAFLAVVLAGLQGFDWVALVGAATALKIVAGLNLLGILAKAWTATARQMAKSMAAAPAAKTSVGAT</sequence>
<accession>A0A1C3XA60</accession>
<dbReference type="AlphaFoldDB" id="A0A1C3XA60"/>
<keyword evidence="1" id="KW-0472">Membrane</keyword>
<proteinExistence type="predicted"/>
<evidence type="ECO:0000313" key="2">
    <source>
        <dbReference type="EMBL" id="SCB49065.1"/>
    </source>
</evidence>
<dbReference type="Proteomes" id="UP000199435">
    <property type="component" value="Unassembled WGS sequence"/>
</dbReference>
<dbReference type="EMBL" id="FMAH01000071">
    <property type="protein sequence ID" value="SCB49065.1"/>
    <property type="molecule type" value="Genomic_DNA"/>
</dbReference>
<feature type="transmembrane region" description="Helical" evidence="1">
    <location>
        <begin position="38"/>
        <end position="56"/>
    </location>
</feature>
<feature type="transmembrane region" description="Helical" evidence="1">
    <location>
        <begin position="12"/>
        <end position="32"/>
    </location>
</feature>
<dbReference type="RefSeq" id="WP_092856302.1">
    <property type="nucleotide sequence ID" value="NZ_FMAH01000071.1"/>
</dbReference>
<reference evidence="3" key="1">
    <citation type="submission" date="2016-08" db="EMBL/GenBank/DDBJ databases">
        <authorList>
            <person name="Varghese N."/>
            <person name="Submissions Spin"/>
        </authorList>
    </citation>
    <scope>NUCLEOTIDE SEQUENCE [LARGE SCALE GENOMIC DNA]</scope>
    <source>
        <strain evidence="3">HAMBI 2971</strain>
    </source>
</reference>
<keyword evidence="1" id="KW-0812">Transmembrane</keyword>
<gene>
    <name evidence="2" type="ORF">GA0061102_10714</name>
</gene>